<dbReference type="EMBL" id="JAUSQW010000001">
    <property type="protein sequence ID" value="MDP9800285.1"/>
    <property type="molecule type" value="Genomic_DNA"/>
</dbReference>
<gene>
    <name evidence="10" type="ORF">J2S49_000361</name>
</gene>
<dbReference type="Gene3D" id="1.10.3720.10">
    <property type="entry name" value="MetI-like"/>
    <property type="match status" value="2"/>
</dbReference>
<feature type="transmembrane region" description="Helical" evidence="8">
    <location>
        <begin position="509"/>
        <end position="532"/>
    </location>
</feature>
<dbReference type="Pfam" id="PF00528">
    <property type="entry name" value="BPD_transp_1"/>
    <property type="match status" value="2"/>
</dbReference>
<feature type="transmembrane region" description="Helical" evidence="8">
    <location>
        <begin position="438"/>
        <end position="462"/>
    </location>
</feature>
<feature type="transmembrane region" description="Helical" evidence="8">
    <location>
        <begin position="37"/>
        <end position="59"/>
    </location>
</feature>
<dbReference type="CDD" id="cd06261">
    <property type="entry name" value="TM_PBP2"/>
    <property type="match status" value="2"/>
</dbReference>
<dbReference type="InterPro" id="IPR000515">
    <property type="entry name" value="MetI-like"/>
</dbReference>
<feature type="transmembrane region" description="Helical" evidence="8">
    <location>
        <begin position="368"/>
        <end position="395"/>
    </location>
</feature>
<comment type="subcellular location">
    <subcellularLocation>
        <location evidence="1">Cell inner membrane</location>
        <topology evidence="1">Multi-pass membrane protein</topology>
    </subcellularLocation>
    <subcellularLocation>
        <location evidence="8">Cell membrane</location>
        <topology evidence="8">Multi-pass membrane protein</topology>
    </subcellularLocation>
</comment>
<evidence type="ECO:0000256" key="3">
    <source>
        <dbReference type="ARBA" id="ARBA00022475"/>
    </source>
</evidence>
<keyword evidence="4" id="KW-0997">Cell inner membrane</keyword>
<dbReference type="PANTHER" id="PTHR43357:SF3">
    <property type="entry name" value="FE(3+)-TRANSPORT SYSTEM PERMEASE PROTEIN FBPB 2"/>
    <property type="match status" value="1"/>
</dbReference>
<evidence type="ECO:0000256" key="4">
    <source>
        <dbReference type="ARBA" id="ARBA00022519"/>
    </source>
</evidence>
<feature type="transmembrane region" description="Helical" evidence="8">
    <location>
        <begin position="266"/>
        <end position="286"/>
    </location>
</feature>
<evidence type="ECO:0000313" key="11">
    <source>
        <dbReference type="Proteomes" id="UP001235966"/>
    </source>
</evidence>
<accession>A0ABT9N9B0</accession>
<keyword evidence="3" id="KW-1003">Cell membrane</keyword>
<keyword evidence="2 8" id="KW-0813">Transport</keyword>
<evidence type="ECO:0000256" key="2">
    <source>
        <dbReference type="ARBA" id="ARBA00022448"/>
    </source>
</evidence>
<feature type="transmembrane region" description="Helical" evidence="8">
    <location>
        <begin position="86"/>
        <end position="110"/>
    </location>
</feature>
<evidence type="ECO:0000256" key="6">
    <source>
        <dbReference type="ARBA" id="ARBA00022989"/>
    </source>
</evidence>
<feature type="transmembrane region" description="Helical" evidence="8">
    <location>
        <begin position="407"/>
        <end position="426"/>
    </location>
</feature>
<keyword evidence="7 8" id="KW-0472">Membrane</keyword>
<feature type="transmembrane region" description="Helical" evidence="8">
    <location>
        <begin position="319"/>
        <end position="348"/>
    </location>
</feature>
<organism evidence="10 11">
    <name type="scientific">Arcanobacterium wilhelmae</name>
    <dbReference type="NCBI Taxonomy" id="1803177"/>
    <lineage>
        <taxon>Bacteria</taxon>
        <taxon>Bacillati</taxon>
        <taxon>Actinomycetota</taxon>
        <taxon>Actinomycetes</taxon>
        <taxon>Actinomycetales</taxon>
        <taxon>Actinomycetaceae</taxon>
        <taxon>Arcanobacterium</taxon>
    </lineage>
</organism>
<feature type="domain" description="ABC transmembrane type-1" evidence="9">
    <location>
        <begin position="369"/>
        <end position="573"/>
    </location>
</feature>
<dbReference type="Proteomes" id="UP001235966">
    <property type="component" value="Unassembled WGS sequence"/>
</dbReference>
<evidence type="ECO:0000313" key="10">
    <source>
        <dbReference type="EMBL" id="MDP9800285.1"/>
    </source>
</evidence>
<keyword evidence="6 8" id="KW-1133">Transmembrane helix</keyword>
<sequence length="590" mass="62912">MTTITGGVPGGAPMPPSPDLKALRRRAKKNSKGSRDVPTLILTAIVIVLLLALTVFPLIRVFTEALGERGWGVLTSMVSDSYPRQIIMNTLVLGVVVGLAGTLVGFLLAFAQVRLEFRGKRLLNILALIPIVAPPFAVATAVITLLGRNGIITNGLLGLTDFNIYGLKGMTLVLVLSFFPVSYMNFRGLLSTLDPSLEEAAADLGASKWNIFTRITLPLMLPGFAASFLLLFVEAIADLANPLVIGGNYTVLSSRAYIAFTGEYDIPAGAAYSLILLVPSILVFIVQQYWVGRKNTVTVTGKPAGKTKLITANSWRIPILTLVGLVMAVIITLYATVVIGSFVNILGVDNTWTLNNYRYVFSGIGNEAIIDTTLMALIATPIAAFLSMLIAWLVVRKLKRGKGILDFIGMLGLAVPGTVVGIGYAITFNNPVIFGGRMWLPTLGGGAAIFGGAIAIIMVYVIRSIPSGQRTAIATLQQISPSIEEASASLGANSFKTFVKVTLPLIRPALAAGLIYAFARAMTTLSPVIFLATPDVQIMTKMILAEVDAGRFGNAFAFSMVLLLIVITVIGLIELILGNGWTKLKKKLAK</sequence>
<feature type="transmembrane region" description="Helical" evidence="8">
    <location>
        <begin position="165"/>
        <end position="186"/>
    </location>
</feature>
<dbReference type="RefSeq" id="WP_278057680.1">
    <property type="nucleotide sequence ID" value="NZ_CP121247.1"/>
</dbReference>
<comment type="similarity">
    <text evidence="8">Belongs to the binding-protein-dependent transport system permease family.</text>
</comment>
<keyword evidence="5 8" id="KW-0812">Transmembrane</keyword>
<dbReference type="PROSITE" id="PS50928">
    <property type="entry name" value="ABC_TM1"/>
    <property type="match status" value="2"/>
</dbReference>
<protein>
    <submittedName>
        <fullName evidence="10">Iron(III) transport system permease protein</fullName>
    </submittedName>
</protein>
<proteinExistence type="inferred from homology"/>
<feature type="transmembrane region" description="Helical" evidence="8">
    <location>
        <begin position="122"/>
        <end position="145"/>
    </location>
</feature>
<dbReference type="PANTHER" id="PTHR43357">
    <property type="entry name" value="INNER MEMBRANE ABC TRANSPORTER PERMEASE PROTEIN YDCV"/>
    <property type="match status" value="1"/>
</dbReference>
<dbReference type="InterPro" id="IPR035906">
    <property type="entry name" value="MetI-like_sf"/>
</dbReference>
<evidence type="ECO:0000256" key="5">
    <source>
        <dbReference type="ARBA" id="ARBA00022692"/>
    </source>
</evidence>
<reference evidence="10 11" key="1">
    <citation type="submission" date="2023-07" db="EMBL/GenBank/DDBJ databases">
        <title>Sequencing the genomes of 1000 actinobacteria strains.</title>
        <authorList>
            <person name="Klenk H.-P."/>
        </authorList>
    </citation>
    <scope>NUCLEOTIDE SEQUENCE [LARGE SCALE GENOMIC DNA]</scope>
    <source>
        <strain evidence="10 11">DSM 102162</strain>
    </source>
</reference>
<evidence type="ECO:0000259" key="9">
    <source>
        <dbReference type="PROSITE" id="PS50928"/>
    </source>
</evidence>
<feature type="transmembrane region" description="Helical" evidence="8">
    <location>
        <begin position="217"/>
        <end position="237"/>
    </location>
</feature>
<keyword evidence="11" id="KW-1185">Reference proteome</keyword>
<evidence type="ECO:0000256" key="7">
    <source>
        <dbReference type="ARBA" id="ARBA00023136"/>
    </source>
</evidence>
<evidence type="ECO:0000256" key="8">
    <source>
        <dbReference type="RuleBase" id="RU363032"/>
    </source>
</evidence>
<comment type="caution">
    <text evidence="10">The sequence shown here is derived from an EMBL/GenBank/DDBJ whole genome shotgun (WGS) entry which is preliminary data.</text>
</comment>
<feature type="domain" description="ABC transmembrane type-1" evidence="9">
    <location>
        <begin position="87"/>
        <end position="287"/>
    </location>
</feature>
<dbReference type="SUPFAM" id="SSF161098">
    <property type="entry name" value="MetI-like"/>
    <property type="match status" value="2"/>
</dbReference>
<feature type="transmembrane region" description="Helical" evidence="8">
    <location>
        <begin position="552"/>
        <end position="577"/>
    </location>
</feature>
<name>A0ABT9N9B0_9ACTO</name>
<evidence type="ECO:0000256" key="1">
    <source>
        <dbReference type="ARBA" id="ARBA00004429"/>
    </source>
</evidence>